<keyword evidence="2" id="KW-0812">Transmembrane</keyword>
<dbReference type="GeneID" id="113865202"/>
<evidence type="ECO:0000313" key="4">
    <source>
        <dbReference type="RefSeq" id="XP_027355407.1"/>
    </source>
</evidence>
<sequence>MGGGGAMRTAAKLAGLGVGRSGLRGSSASLPTEQSVRQASRPASVTGVSLQGSKAAEVAPLHTVSWEDWEFEDDGDLVVPRMVFGSAPSFEEAKEATTELKDAIDKIYLSSDSSKCEGSSPDSQVSVLSPTRYEPVTKSCVIEAISNPSVPKHAIQAFQLLSTSPEAQTVVASIASDPNVWKAVMENSAINNFFQSHQTAVGSTEKVVELTAGAEVAGFEGVQNAEKVEPETSSGKGFFDFMGLLQNIKLTVAELVSSMSSFLQNIFPAAEKEKKCADTDESSNFSFMDSKTFMGGTFMGLVVLVIMVVLVKRV</sequence>
<feature type="region of interest" description="Disordered" evidence="1">
    <location>
        <begin position="18"/>
        <end position="44"/>
    </location>
</feature>
<proteinExistence type="predicted"/>
<keyword evidence="2" id="KW-0472">Membrane</keyword>
<evidence type="ECO:0000256" key="2">
    <source>
        <dbReference type="SAM" id="Phobius"/>
    </source>
</evidence>
<organism evidence="3 4">
    <name type="scientific">Abrus precatorius</name>
    <name type="common">Indian licorice</name>
    <name type="synonym">Glycine abrus</name>
    <dbReference type="NCBI Taxonomy" id="3816"/>
    <lineage>
        <taxon>Eukaryota</taxon>
        <taxon>Viridiplantae</taxon>
        <taxon>Streptophyta</taxon>
        <taxon>Embryophyta</taxon>
        <taxon>Tracheophyta</taxon>
        <taxon>Spermatophyta</taxon>
        <taxon>Magnoliopsida</taxon>
        <taxon>eudicotyledons</taxon>
        <taxon>Gunneridae</taxon>
        <taxon>Pentapetalae</taxon>
        <taxon>rosids</taxon>
        <taxon>fabids</taxon>
        <taxon>Fabales</taxon>
        <taxon>Fabaceae</taxon>
        <taxon>Papilionoideae</taxon>
        <taxon>50 kb inversion clade</taxon>
        <taxon>NPAAA clade</taxon>
        <taxon>indigoferoid/millettioid clade</taxon>
        <taxon>Abreae</taxon>
        <taxon>Abrus</taxon>
    </lineage>
</organism>
<feature type="compositionally biased region" description="Polar residues" evidence="1">
    <location>
        <begin position="31"/>
        <end position="44"/>
    </location>
</feature>
<name>A0A8B8LH44_ABRPR</name>
<accession>A0A8B8LH44</accession>
<dbReference type="PANTHER" id="PTHR33625">
    <property type="entry name" value="OS08G0179900 PROTEIN"/>
    <property type="match status" value="1"/>
</dbReference>
<feature type="transmembrane region" description="Helical" evidence="2">
    <location>
        <begin position="293"/>
        <end position="311"/>
    </location>
</feature>
<dbReference type="AlphaFoldDB" id="A0A8B8LH44"/>
<dbReference type="KEGG" id="aprc:113865202"/>
<dbReference type="PANTHER" id="PTHR33625:SF4">
    <property type="entry name" value="OS08G0179900 PROTEIN"/>
    <property type="match status" value="1"/>
</dbReference>
<dbReference type="RefSeq" id="XP_027355407.1">
    <property type="nucleotide sequence ID" value="XM_027499606.1"/>
</dbReference>
<protein>
    <submittedName>
        <fullName evidence="4">Uncharacterized protein LOC113865202 isoform X1</fullName>
    </submittedName>
</protein>
<reference evidence="3" key="1">
    <citation type="journal article" date="2019" name="Toxins">
        <title>Detection of Abrin-Like and Prepropulchellin-Like Toxin Genes and Transcripts Using Whole Genome Sequencing and Full-Length Transcript Sequencing of Abrus precatorius.</title>
        <authorList>
            <person name="Hovde B.T."/>
            <person name="Daligault H.E."/>
            <person name="Hanschen E.R."/>
            <person name="Kunde Y.A."/>
            <person name="Johnson M.B."/>
            <person name="Starkenburg S.R."/>
            <person name="Johnson S.L."/>
        </authorList>
    </citation>
    <scope>NUCLEOTIDE SEQUENCE [LARGE SCALE GENOMIC DNA]</scope>
</reference>
<keyword evidence="2" id="KW-1133">Transmembrane helix</keyword>
<dbReference type="OrthoDB" id="659599at2759"/>
<dbReference type="Proteomes" id="UP000694853">
    <property type="component" value="Unplaced"/>
</dbReference>
<keyword evidence="3" id="KW-1185">Reference proteome</keyword>
<evidence type="ECO:0000313" key="3">
    <source>
        <dbReference type="Proteomes" id="UP000694853"/>
    </source>
</evidence>
<gene>
    <name evidence="4" type="primary">LOC113865202</name>
</gene>
<evidence type="ECO:0000256" key="1">
    <source>
        <dbReference type="SAM" id="MobiDB-lite"/>
    </source>
</evidence>
<reference evidence="4" key="2">
    <citation type="submission" date="2025-08" db="UniProtKB">
        <authorList>
            <consortium name="RefSeq"/>
        </authorList>
    </citation>
    <scope>IDENTIFICATION</scope>
    <source>
        <tissue evidence="4">Young leaves</tissue>
    </source>
</reference>